<gene>
    <name evidence="2" type="ORF">AB2U05_30790</name>
</gene>
<dbReference type="Pfam" id="PF19054">
    <property type="entry name" value="DUF5753"/>
    <property type="match status" value="1"/>
</dbReference>
<organism evidence="2">
    <name type="scientific">Streptomyces sp. Y1</name>
    <dbReference type="NCBI Taxonomy" id="3238634"/>
    <lineage>
        <taxon>Bacteria</taxon>
        <taxon>Bacillati</taxon>
        <taxon>Actinomycetota</taxon>
        <taxon>Actinomycetes</taxon>
        <taxon>Kitasatosporales</taxon>
        <taxon>Streptomycetaceae</taxon>
        <taxon>Streptomyces</taxon>
    </lineage>
</organism>
<dbReference type="Gene3D" id="1.10.260.40">
    <property type="entry name" value="lambda repressor-like DNA-binding domains"/>
    <property type="match status" value="1"/>
</dbReference>
<feature type="domain" description="DUF5753" evidence="1">
    <location>
        <begin position="93"/>
        <end position="268"/>
    </location>
</feature>
<accession>A0AB39TTX6</accession>
<dbReference type="AlphaFoldDB" id="A0AB39TTX6"/>
<dbReference type="InterPro" id="IPR043917">
    <property type="entry name" value="DUF5753"/>
</dbReference>
<evidence type="ECO:0000313" key="2">
    <source>
        <dbReference type="EMBL" id="XDQ82571.1"/>
    </source>
</evidence>
<dbReference type="RefSeq" id="WP_369184907.1">
    <property type="nucleotide sequence ID" value="NZ_CP163445.1"/>
</dbReference>
<evidence type="ECO:0000259" key="1">
    <source>
        <dbReference type="Pfam" id="PF19054"/>
    </source>
</evidence>
<sequence length="275" mass="30883">MSARPRELTPDRSPRHFFGSEIRRHRTCAGMSIDDLASRVRYSKSHMANIEAAHRTPPPDLPPLLDTALPSSDGFFTRFFPLVSSDSFPDWSRRYMALEPVANTHLKFSLSIPGLWQTENYGLAFLRLGLPRASETEVRDLWALRKARQQVLHLPKPPFIWAVLDEAALRRVVGGAEVMRGQIRRLIELASSRDAVVQILPIDRSHGAIGGSLTLLHFDDAPRVAYLEGLLSGQLLESPDEVTNMALVYDTLRAAALTPDDSLAWLERAMEERPK</sequence>
<dbReference type="GO" id="GO:0003677">
    <property type="term" value="F:DNA binding"/>
    <property type="evidence" value="ECO:0007669"/>
    <property type="project" value="InterPro"/>
</dbReference>
<dbReference type="SUPFAM" id="SSF47413">
    <property type="entry name" value="lambda repressor-like DNA-binding domains"/>
    <property type="match status" value="1"/>
</dbReference>
<protein>
    <submittedName>
        <fullName evidence="2">Scr1 family TA system antitoxin-like transcriptional regulator</fullName>
    </submittedName>
</protein>
<dbReference type="EMBL" id="CP163445">
    <property type="protein sequence ID" value="XDQ82571.1"/>
    <property type="molecule type" value="Genomic_DNA"/>
</dbReference>
<dbReference type="Pfam" id="PF13560">
    <property type="entry name" value="HTH_31"/>
    <property type="match status" value="1"/>
</dbReference>
<name>A0AB39TTX6_9ACTN</name>
<dbReference type="InterPro" id="IPR010982">
    <property type="entry name" value="Lambda_DNA-bd_dom_sf"/>
</dbReference>
<reference evidence="2" key="1">
    <citation type="submission" date="2024-07" db="EMBL/GenBank/DDBJ databases">
        <authorList>
            <person name="Yu S.T."/>
        </authorList>
    </citation>
    <scope>NUCLEOTIDE SEQUENCE</scope>
    <source>
        <strain evidence="2">Y1</strain>
    </source>
</reference>
<proteinExistence type="predicted"/>